<comment type="caution">
    <text evidence="2">The sequence shown here is derived from an EMBL/GenBank/DDBJ whole genome shotgun (WGS) entry which is preliminary data.</text>
</comment>
<dbReference type="EMBL" id="JANPWB010000005">
    <property type="protein sequence ID" value="KAJ1187103.1"/>
    <property type="molecule type" value="Genomic_DNA"/>
</dbReference>
<gene>
    <name evidence="2" type="ORF">NDU88_003882</name>
</gene>
<keyword evidence="3" id="KW-1185">Reference proteome</keyword>
<protein>
    <submittedName>
        <fullName evidence="2">Uncharacterized protein</fullName>
    </submittedName>
</protein>
<dbReference type="AlphaFoldDB" id="A0AAV7UHB6"/>
<organism evidence="2 3">
    <name type="scientific">Pleurodeles waltl</name>
    <name type="common">Iberian ribbed newt</name>
    <dbReference type="NCBI Taxonomy" id="8319"/>
    <lineage>
        <taxon>Eukaryota</taxon>
        <taxon>Metazoa</taxon>
        <taxon>Chordata</taxon>
        <taxon>Craniata</taxon>
        <taxon>Vertebrata</taxon>
        <taxon>Euteleostomi</taxon>
        <taxon>Amphibia</taxon>
        <taxon>Batrachia</taxon>
        <taxon>Caudata</taxon>
        <taxon>Salamandroidea</taxon>
        <taxon>Salamandridae</taxon>
        <taxon>Pleurodelinae</taxon>
        <taxon>Pleurodeles</taxon>
    </lineage>
</organism>
<feature type="compositionally biased region" description="Basic and acidic residues" evidence="1">
    <location>
        <begin position="72"/>
        <end position="89"/>
    </location>
</feature>
<feature type="compositionally biased region" description="Polar residues" evidence="1">
    <location>
        <begin position="61"/>
        <end position="71"/>
    </location>
</feature>
<accession>A0AAV7UHB6</accession>
<evidence type="ECO:0000313" key="2">
    <source>
        <dbReference type="EMBL" id="KAJ1187103.1"/>
    </source>
</evidence>
<name>A0AAV7UHB6_PLEWA</name>
<reference evidence="2" key="1">
    <citation type="journal article" date="2022" name="bioRxiv">
        <title>Sequencing and chromosome-scale assembly of the giantPleurodeles waltlgenome.</title>
        <authorList>
            <person name="Brown T."/>
            <person name="Elewa A."/>
            <person name="Iarovenko S."/>
            <person name="Subramanian E."/>
            <person name="Araus A.J."/>
            <person name="Petzold A."/>
            <person name="Susuki M."/>
            <person name="Suzuki K.-i.T."/>
            <person name="Hayashi T."/>
            <person name="Toyoda A."/>
            <person name="Oliveira C."/>
            <person name="Osipova E."/>
            <person name="Leigh N.D."/>
            <person name="Simon A."/>
            <person name="Yun M.H."/>
        </authorList>
    </citation>
    <scope>NUCLEOTIDE SEQUENCE</scope>
    <source>
        <strain evidence="2">20211129_DDA</strain>
        <tissue evidence="2">Liver</tissue>
    </source>
</reference>
<evidence type="ECO:0000313" key="3">
    <source>
        <dbReference type="Proteomes" id="UP001066276"/>
    </source>
</evidence>
<feature type="compositionally biased region" description="Basic and acidic residues" evidence="1">
    <location>
        <begin position="35"/>
        <end position="57"/>
    </location>
</feature>
<proteinExistence type="predicted"/>
<evidence type="ECO:0000256" key="1">
    <source>
        <dbReference type="SAM" id="MobiDB-lite"/>
    </source>
</evidence>
<dbReference type="Proteomes" id="UP001066276">
    <property type="component" value="Chromosome 3_1"/>
</dbReference>
<sequence>MGTLRNVSGDYFRVRGLQEKMDYAQEGENPTGKESPCEARETETAEKDGSRTSHGTDRTGAGSNNQWSSNLKEGKNQEKEEKSNKDKTRILQTPQ</sequence>
<feature type="region of interest" description="Disordered" evidence="1">
    <location>
        <begin position="20"/>
        <end position="95"/>
    </location>
</feature>